<reference evidence="4" key="1">
    <citation type="journal article" date="2019" name="Int. J. Syst. Evol. Microbiol.">
        <title>The Global Catalogue of Microorganisms (GCM) 10K type strain sequencing project: providing services to taxonomists for standard genome sequencing and annotation.</title>
        <authorList>
            <consortium name="The Broad Institute Genomics Platform"/>
            <consortium name="The Broad Institute Genome Sequencing Center for Infectious Disease"/>
            <person name="Wu L."/>
            <person name="Ma J."/>
        </authorList>
    </citation>
    <scope>NUCLEOTIDE SEQUENCE [LARGE SCALE GENOMIC DNA]</scope>
    <source>
        <strain evidence="4">JCM 17441</strain>
    </source>
</reference>
<evidence type="ECO:0000256" key="2">
    <source>
        <dbReference type="SAM" id="Phobius"/>
    </source>
</evidence>
<protein>
    <submittedName>
        <fullName evidence="3">Uncharacterized protein</fullName>
    </submittedName>
</protein>
<keyword evidence="2" id="KW-1133">Transmembrane helix</keyword>
<evidence type="ECO:0000313" key="3">
    <source>
        <dbReference type="EMBL" id="GAA4257122.1"/>
    </source>
</evidence>
<evidence type="ECO:0000313" key="4">
    <source>
        <dbReference type="Proteomes" id="UP001500620"/>
    </source>
</evidence>
<feature type="region of interest" description="Disordered" evidence="1">
    <location>
        <begin position="159"/>
        <end position="208"/>
    </location>
</feature>
<feature type="transmembrane region" description="Helical" evidence="2">
    <location>
        <begin position="24"/>
        <end position="44"/>
    </location>
</feature>
<gene>
    <name evidence="3" type="ORF">GCM10022255_072710</name>
</gene>
<dbReference type="InterPro" id="IPR046096">
    <property type="entry name" value="DUF6114"/>
</dbReference>
<feature type="region of interest" description="Disordered" evidence="1">
    <location>
        <begin position="120"/>
        <end position="143"/>
    </location>
</feature>
<evidence type="ECO:0000256" key="1">
    <source>
        <dbReference type="SAM" id="MobiDB-lite"/>
    </source>
</evidence>
<feature type="compositionally biased region" description="Gly residues" evidence="1">
    <location>
        <begin position="184"/>
        <end position="196"/>
    </location>
</feature>
<dbReference type="EMBL" id="BAABAT010000026">
    <property type="protein sequence ID" value="GAA4257122.1"/>
    <property type="molecule type" value="Genomic_DNA"/>
</dbReference>
<proteinExistence type="predicted"/>
<dbReference type="Pfam" id="PF19609">
    <property type="entry name" value="DUF6114"/>
    <property type="match status" value="1"/>
</dbReference>
<comment type="caution">
    <text evidence="3">The sequence shown here is derived from an EMBL/GenBank/DDBJ whole genome shotgun (WGS) entry which is preliminary data.</text>
</comment>
<sequence length="496" mass="50807">MTTSHAAHAKDRATFGGWRAQRPFWGGLFLILSGLELFLSGNLHLALEIHFGPTGFLSYVLPLMMLLCGGLSWLTPQQRLFYGILGTVVALYSLIGLNLGGFFLGTVLGLVGGGLTAAWSPGAAPEPTEEEPDGPPGPAEEPYYEDTRLDDILAEETVERPSSGVLTDELPTTQVSPLHPGVRPYGGGMYEGGGAGSADDQLPPAEGPGDLPKRRHLGPMLMAIVATAAVVGAANHTGAAYAAPTTCGSAAPAKSASATATGAPATETTTPAASPTPTPTPTAEEKSGGLLGWLGNLFNGGAKTEEQTAQATPEASATTGAPAQTTSAPATKPAASHSAGCATATASPTPNNKKAQVAAGQPFVAKQPSILKADVMTMEGLTYDGVAELPHKDGTTVKVLAFTMKNSVSTPFELDTPGAGTLLLTKSSKLTVEGDVKFYTTSFSANVLGLLPLTFTPSFPPPAIPLPGFYTACTIELVYVQSNVLTAPNMTIAYAG</sequence>
<dbReference type="RefSeq" id="WP_345134108.1">
    <property type="nucleotide sequence ID" value="NZ_BAABAT010000026.1"/>
</dbReference>
<organism evidence="3 4">
    <name type="scientific">Dactylosporangium darangshiense</name>
    <dbReference type="NCBI Taxonomy" id="579108"/>
    <lineage>
        <taxon>Bacteria</taxon>
        <taxon>Bacillati</taxon>
        <taxon>Actinomycetota</taxon>
        <taxon>Actinomycetes</taxon>
        <taxon>Micromonosporales</taxon>
        <taxon>Micromonosporaceae</taxon>
        <taxon>Dactylosporangium</taxon>
    </lineage>
</organism>
<keyword evidence="4" id="KW-1185">Reference proteome</keyword>
<feature type="compositionally biased region" description="Low complexity" evidence="1">
    <location>
        <begin position="315"/>
        <end position="339"/>
    </location>
</feature>
<name>A0ABP8DJ82_9ACTN</name>
<accession>A0ABP8DJ82</accession>
<feature type="compositionally biased region" description="Low complexity" evidence="1">
    <location>
        <begin position="258"/>
        <end position="273"/>
    </location>
</feature>
<feature type="compositionally biased region" description="Polar residues" evidence="1">
    <location>
        <begin position="344"/>
        <end position="354"/>
    </location>
</feature>
<dbReference type="Proteomes" id="UP001500620">
    <property type="component" value="Unassembled WGS sequence"/>
</dbReference>
<keyword evidence="2" id="KW-0812">Transmembrane</keyword>
<feature type="transmembrane region" description="Helical" evidence="2">
    <location>
        <begin position="80"/>
        <end position="111"/>
    </location>
</feature>
<feature type="region of interest" description="Disordered" evidence="1">
    <location>
        <begin position="258"/>
        <end position="354"/>
    </location>
</feature>
<feature type="transmembrane region" description="Helical" evidence="2">
    <location>
        <begin position="56"/>
        <end position="74"/>
    </location>
</feature>
<keyword evidence="2" id="KW-0472">Membrane</keyword>